<evidence type="ECO:0000313" key="13">
    <source>
        <dbReference type="Proteomes" id="UP000249218"/>
    </source>
</evidence>
<evidence type="ECO:0000256" key="3">
    <source>
        <dbReference type="ARBA" id="ARBA00022741"/>
    </source>
</evidence>
<evidence type="ECO:0000259" key="9">
    <source>
        <dbReference type="PROSITE" id="PS50821"/>
    </source>
</evidence>
<feature type="region of interest" description="Disordered" evidence="8">
    <location>
        <begin position="822"/>
        <end position="841"/>
    </location>
</feature>
<keyword evidence="13" id="KW-1185">Reference proteome</keyword>
<feature type="domain" description="Dicer dsRNA-binding fold" evidence="11">
    <location>
        <begin position="717"/>
        <end position="818"/>
    </location>
</feature>
<dbReference type="SUPFAM" id="SSF101690">
    <property type="entry name" value="PAZ domain"/>
    <property type="match status" value="1"/>
</dbReference>
<feature type="region of interest" description="Disordered" evidence="8">
    <location>
        <begin position="1369"/>
        <end position="1407"/>
    </location>
</feature>
<dbReference type="Proteomes" id="UP000249218">
    <property type="component" value="Unassembled WGS sequence"/>
</dbReference>
<keyword evidence="7" id="KW-0694">RNA-binding</keyword>
<dbReference type="CDD" id="cd15903">
    <property type="entry name" value="Dicer_PBD"/>
    <property type="match status" value="1"/>
</dbReference>
<name>A0A2W1B4P9_HELAM</name>
<dbReference type="InterPro" id="IPR048512">
    <property type="entry name" value="Dicer_platform"/>
</dbReference>
<keyword evidence="6" id="KW-0460">Magnesium</keyword>
<feature type="domain" description="PAZ" evidence="9">
    <location>
        <begin position="1093"/>
        <end position="1193"/>
    </location>
</feature>
<feature type="region of interest" description="Disordered" evidence="8">
    <location>
        <begin position="866"/>
        <end position="906"/>
    </location>
</feature>
<feature type="compositionally biased region" description="Basic and acidic residues" evidence="8">
    <location>
        <begin position="891"/>
        <end position="906"/>
    </location>
</feature>
<dbReference type="EMBL" id="KZ150584">
    <property type="protein sequence ID" value="PZC70491.1"/>
    <property type="molecule type" value="Genomic_DNA"/>
</dbReference>
<dbReference type="Pfam" id="PF20931">
    <property type="entry name" value="Dicer_platform"/>
    <property type="match status" value="1"/>
</dbReference>
<protein>
    <submittedName>
        <fullName evidence="12">Uncharacterized protein</fullName>
    </submittedName>
</protein>
<dbReference type="InterPro" id="IPR027417">
    <property type="entry name" value="P-loop_NTPase"/>
</dbReference>
<dbReference type="Pfam" id="PF02170">
    <property type="entry name" value="PAZ"/>
    <property type="match status" value="1"/>
</dbReference>
<organism evidence="12 13">
    <name type="scientific">Helicoverpa armigera</name>
    <name type="common">Cotton bollworm</name>
    <name type="synonym">Heliothis armigera</name>
    <dbReference type="NCBI Taxonomy" id="29058"/>
    <lineage>
        <taxon>Eukaryota</taxon>
        <taxon>Metazoa</taxon>
        <taxon>Ecdysozoa</taxon>
        <taxon>Arthropoda</taxon>
        <taxon>Hexapoda</taxon>
        <taxon>Insecta</taxon>
        <taxon>Pterygota</taxon>
        <taxon>Neoptera</taxon>
        <taxon>Endopterygota</taxon>
        <taxon>Lepidoptera</taxon>
        <taxon>Glossata</taxon>
        <taxon>Ditrysia</taxon>
        <taxon>Noctuoidea</taxon>
        <taxon>Noctuidae</taxon>
        <taxon>Heliothinae</taxon>
        <taxon>Helicoverpa</taxon>
    </lineage>
</organism>
<dbReference type="GO" id="GO:0006309">
    <property type="term" value="P:apoptotic DNA fragmentation"/>
    <property type="evidence" value="ECO:0007669"/>
    <property type="project" value="TreeGrafter"/>
</dbReference>
<feature type="compositionally biased region" description="Polar residues" evidence="8">
    <location>
        <begin position="141"/>
        <end position="159"/>
    </location>
</feature>
<sequence length="1661" mass="187884">MYDEFMSIPDPKIDPTLVFKQFLYVLDQLGPYAADKAAFALLTKLEKLKIKIPYERHFILMCLCTTVFLKIRCYAEMVFEKVDDEWERLKTFSSPKIMRLAEILEKFKPPDIRPNNSAVNGKDSRDNQDINETDIPESAEDISNNESSTIPTETTNLITNDRDSAEISIKRTDSGVNIPDSCVNGPDSAVNQPDSRNTEVALQQRGMLGFPRRAGYRMRGKSRMQRNNAARVLQMQQNPDALCGIVFMKEPLMAKILFMVLVDMSRSNPHLSYLSVQYCGTELPADPGTEPRECLRQGKRQEDVLKKFRMHECNLLLATSALEEGIDLPRCNLVLRWDVPPSYRSYGLCRGRARATRATAALLCSNSRDTTEMLLQNVATYRELDQIISRKCGCGIQDEPPQTEEDHADAFTSFVKPYTPIDNSQNIQESKDTKDKDKDESKDKNAASKSKKVKFESKVQEKVIADANGVDTGNNNIRINSSIDNNVSLNNDDANIHSKNNNENITEEVNNKNNAENIINNAVKTVNNVVKSVNEVINNVNEAVNIGINDLINQIIDETASLSVSDELENNCDISNNVDPETSQNSETGELEVKLDKNHVDIDNHSIRNEIDIEPIKTEIENHSNTNDSIKTETDIEPNTSKIDKQSNDKEESNKEIELSFNNCEKCYNVKISGVCLCANVNMYYQLLAKASAMNKSDFKKNISENEPTASVDLSTAIALINRYCGKLPSDTFTRLAPQWWMEEVQLPVAGYNDTRTAYICTLRLPLNCPVKYNIVGHPMPTKVLARRMVALQACRILHKSGELDNQLMPIGKENFKAAELGGSGAARETDAGDSARPGTTKRRQYYYKRTAWAFTDCQPVIDSTDEEIYPGVDPSTLDIDSDTEPGQQEDSQKEEGGEEVRKEGGGKKRNMLYAIVCKLWCALPERYNTRGRRLHAPQLASQAIGILMSRHEPDSLQIPAFPVYTRSGEVRVSVEHVPSADVRVCPRRAKLVRRFMRFVFAEVLRVRRRGMKLQSEGSTHNNYYIVPTVKTTNEDGTHKIDIDWAFLELIYQHTEEKKLSDIEKPLLWQENPDEEHRVERESHRRRRGKKRMANPLLKKGEVFVFDAEKYSEAVVTPWYRNQDQPQFFLVAEICWNLTPDSSFPSATHQSFRDYYSTKYGVSLTQREQPLLDVDHTSARLNLLTPRYVNRKGVALPVINALLIADEIRRAVAIDVGLGIPKINEDTMPGFQWPALDFGWSLAEVLSADSEKNDKKKEEEESKKEKEEKEKKMIEEGQKSTEVEKSEEVREKTINDILQEKEDAAAEAFEIGTWSNDMASSIPESSEFDELMEPLPSNLTFCTSASGGTDWCDPTGRHKYSKNFAMADSDDSFMSSDLDSDDSELDYDGTDEETDTSGYGSARNPNTSMGVRIEYKTAHEAEAFDIERVKKVNPAPLPDDHDDAADRAEHDRVIRQGSAPQEYIEKFRASVAQHKQEIIQKNHLITKDNHITDILPETKDSYHSAVICKRSEKDAITELFPYGTDELSVKNGQIDIESIEKNKRKILQDLKNNLPKEEVKKLNCFAMKDINIDSEDYVNEKVVNVGFDTKEGYEEASKGVGEFKPYYEDGRGGKEFDFDYQPTLEGHPGPSPSVILQVRGFYTYLPVVSTASLCISIKTKL</sequence>
<dbReference type="PANTHER" id="PTHR14950">
    <property type="entry name" value="DICER-RELATED"/>
    <property type="match status" value="1"/>
</dbReference>
<proteinExistence type="predicted"/>
<feature type="compositionally biased region" description="Acidic residues" evidence="8">
    <location>
        <begin position="129"/>
        <end position="140"/>
    </location>
</feature>
<keyword evidence="4" id="KW-0255">Endonuclease</keyword>
<dbReference type="PROSITE" id="PS51327">
    <property type="entry name" value="DICER_DSRBF"/>
    <property type="match status" value="1"/>
</dbReference>
<dbReference type="Gene3D" id="3.30.160.380">
    <property type="entry name" value="Dicer dimerisation domain"/>
    <property type="match status" value="1"/>
</dbReference>
<dbReference type="GO" id="GO:0031054">
    <property type="term" value="P:pre-miRNA processing"/>
    <property type="evidence" value="ECO:0007669"/>
    <property type="project" value="TreeGrafter"/>
</dbReference>
<evidence type="ECO:0000259" key="11">
    <source>
        <dbReference type="PROSITE" id="PS51327"/>
    </source>
</evidence>
<dbReference type="InterPro" id="IPR005034">
    <property type="entry name" value="Dicer_dimerisation"/>
</dbReference>
<dbReference type="GO" id="GO:0005737">
    <property type="term" value="C:cytoplasm"/>
    <property type="evidence" value="ECO:0007669"/>
    <property type="project" value="TreeGrafter"/>
</dbReference>
<dbReference type="GO" id="GO:0004530">
    <property type="term" value="F:deoxyribonuclease I activity"/>
    <property type="evidence" value="ECO:0007669"/>
    <property type="project" value="TreeGrafter"/>
</dbReference>
<gene>
    <name evidence="12" type="primary">HaOG215877</name>
    <name evidence="12" type="ORF">B5X24_HaOG215877</name>
</gene>
<dbReference type="OrthoDB" id="2392202at2759"/>
<dbReference type="PROSITE" id="PS51194">
    <property type="entry name" value="HELICASE_CTER"/>
    <property type="match status" value="1"/>
</dbReference>
<evidence type="ECO:0000256" key="2">
    <source>
        <dbReference type="ARBA" id="ARBA00022723"/>
    </source>
</evidence>
<feature type="region of interest" description="Disordered" evidence="8">
    <location>
        <begin position="625"/>
        <end position="652"/>
    </location>
</feature>
<dbReference type="InterPro" id="IPR038248">
    <property type="entry name" value="Dicer_dimer_sf"/>
</dbReference>
<feature type="region of interest" description="Disordered" evidence="8">
    <location>
        <begin position="1249"/>
        <end position="1290"/>
    </location>
</feature>
<dbReference type="PROSITE" id="PS50821">
    <property type="entry name" value="PAZ"/>
    <property type="match status" value="1"/>
</dbReference>
<dbReference type="SMART" id="SM00949">
    <property type="entry name" value="PAZ"/>
    <property type="match status" value="1"/>
</dbReference>
<evidence type="ECO:0000256" key="1">
    <source>
        <dbReference type="ARBA" id="ARBA00022722"/>
    </source>
</evidence>
<evidence type="ECO:0000256" key="8">
    <source>
        <dbReference type="SAM" id="MobiDB-lite"/>
    </source>
</evidence>
<evidence type="ECO:0000259" key="10">
    <source>
        <dbReference type="PROSITE" id="PS51194"/>
    </source>
</evidence>
<dbReference type="FunFam" id="2.170.260.10:FF:000002">
    <property type="entry name" value="Putative Endoribonuclease Dicer"/>
    <property type="match status" value="1"/>
</dbReference>
<dbReference type="Gene3D" id="2.170.260.10">
    <property type="entry name" value="paz domain"/>
    <property type="match status" value="1"/>
</dbReference>
<feature type="compositionally biased region" description="Basic and acidic residues" evidence="8">
    <location>
        <begin position="642"/>
        <end position="652"/>
    </location>
</feature>
<dbReference type="GO" id="GO:0000166">
    <property type="term" value="F:nucleotide binding"/>
    <property type="evidence" value="ECO:0007669"/>
    <property type="project" value="UniProtKB-KW"/>
</dbReference>
<dbReference type="GO" id="GO:0030422">
    <property type="term" value="P:siRNA processing"/>
    <property type="evidence" value="ECO:0007669"/>
    <property type="project" value="TreeGrafter"/>
</dbReference>
<evidence type="ECO:0000256" key="4">
    <source>
        <dbReference type="ARBA" id="ARBA00022759"/>
    </source>
</evidence>
<dbReference type="InterPro" id="IPR003100">
    <property type="entry name" value="PAZ_dom"/>
</dbReference>
<keyword evidence="2" id="KW-0479">Metal-binding</keyword>
<evidence type="ECO:0000256" key="7">
    <source>
        <dbReference type="PROSITE-ProRule" id="PRU00657"/>
    </source>
</evidence>
<dbReference type="SMART" id="SM00490">
    <property type="entry name" value="HELICc"/>
    <property type="match status" value="1"/>
</dbReference>
<keyword evidence="5" id="KW-0378">Hydrolase</keyword>
<keyword evidence="3" id="KW-0547">Nucleotide-binding</keyword>
<dbReference type="GO" id="GO:0005634">
    <property type="term" value="C:nucleus"/>
    <property type="evidence" value="ECO:0007669"/>
    <property type="project" value="TreeGrafter"/>
</dbReference>
<dbReference type="SUPFAM" id="SSF52540">
    <property type="entry name" value="P-loop containing nucleoside triphosphate hydrolases"/>
    <property type="match status" value="1"/>
</dbReference>
<evidence type="ECO:0000256" key="6">
    <source>
        <dbReference type="ARBA" id="ARBA00022842"/>
    </source>
</evidence>
<keyword evidence="1" id="KW-0540">Nuclease</keyword>
<feature type="compositionally biased region" description="Acidic residues" evidence="8">
    <location>
        <begin position="1378"/>
        <end position="1395"/>
    </location>
</feature>
<dbReference type="PANTHER" id="PTHR14950:SF37">
    <property type="entry name" value="ENDORIBONUCLEASE DICER"/>
    <property type="match status" value="1"/>
</dbReference>
<feature type="domain" description="Helicase C-terminal" evidence="10">
    <location>
        <begin position="234"/>
        <end position="408"/>
    </location>
</feature>
<dbReference type="Gene3D" id="3.40.50.300">
    <property type="entry name" value="P-loop containing nucleotide triphosphate hydrolases"/>
    <property type="match status" value="1"/>
</dbReference>
<reference evidence="12 13" key="1">
    <citation type="journal article" date="2017" name="BMC Biol.">
        <title>Genomic innovations, transcriptional plasticity and gene loss underlying the evolution and divergence of two highly polyphagous and invasive Helicoverpa pest species.</title>
        <authorList>
            <person name="Pearce S.L."/>
            <person name="Clarke D.F."/>
            <person name="East P.D."/>
            <person name="Elfekih S."/>
            <person name="Gordon K.H."/>
            <person name="Jermiin L.S."/>
            <person name="McGaughran A."/>
            <person name="Oakeshott J.G."/>
            <person name="Papanikolaou A."/>
            <person name="Perera O.P."/>
            <person name="Rane R.V."/>
            <person name="Richards S."/>
            <person name="Tay W.T."/>
            <person name="Walsh T.K."/>
            <person name="Anderson A."/>
            <person name="Anderson C.J."/>
            <person name="Asgari S."/>
            <person name="Board P.G."/>
            <person name="Bretschneider A."/>
            <person name="Campbell P.M."/>
            <person name="Chertemps T."/>
            <person name="Christeller J.T."/>
            <person name="Coppin C.W."/>
            <person name="Downes S.J."/>
            <person name="Duan G."/>
            <person name="Farnsworth C.A."/>
            <person name="Good R.T."/>
            <person name="Han L.B."/>
            <person name="Han Y.C."/>
            <person name="Hatje K."/>
            <person name="Horne I."/>
            <person name="Huang Y.P."/>
            <person name="Hughes D.S."/>
            <person name="Jacquin-Joly E."/>
            <person name="James W."/>
            <person name="Jhangiani S."/>
            <person name="Kollmar M."/>
            <person name="Kuwar S.S."/>
            <person name="Li S."/>
            <person name="Liu N.Y."/>
            <person name="Maibeche M.T."/>
            <person name="Miller J.R."/>
            <person name="Montagne N."/>
            <person name="Perry T."/>
            <person name="Qu J."/>
            <person name="Song S.V."/>
            <person name="Sutton G.G."/>
            <person name="Vogel H."/>
            <person name="Walenz B.P."/>
            <person name="Xu W."/>
            <person name="Zhang H.J."/>
            <person name="Zou Z."/>
            <person name="Batterham P."/>
            <person name="Edwards O.R."/>
            <person name="Feyereisen R."/>
            <person name="Gibbs R.A."/>
            <person name="Heckel D.G."/>
            <person name="McGrath A."/>
            <person name="Robin C."/>
            <person name="Scherer S.E."/>
            <person name="Worley K.C."/>
            <person name="Wu Y.D."/>
        </authorList>
    </citation>
    <scope>NUCLEOTIDE SEQUENCE [LARGE SCALE GENOMIC DNA]</scope>
    <source>
        <strain evidence="12">Harm_GR_Male_#8</strain>
        <tissue evidence="12">Whole organism</tissue>
    </source>
</reference>
<dbReference type="GO" id="GO:0070578">
    <property type="term" value="C:RISC-loading complex"/>
    <property type="evidence" value="ECO:0007669"/>
    <property type="project" value="TreeGrafter"/>
</dbReference>
<dbReference type="Pfam" id="PF00271">
    <property type="entry name" value="Helicase_C"/>
    <property type="match status" value="1"/>
</dbReference>
<feature type="region of interest" description="Disordered" evidence="8">
    <location>
        <begin position="417"/>
        <end position="453"/>
    </location>
</feature>
<dbReference type="InterPro" id="IPR001650">
    <property type="entry name" value="Helicase_C-like"/>
</dbReference>
<dbReference type="GO" id="GO:0003723">
    <property type="term" value="F:RNA binding"/>
    <property type="evidence" value="ECO:0007669"/>
    <property type="project" value="UniProtKB-UniRule"/>
</dbReference>
<evidence type="ECO:0000313" key="12">
    <source>
        <dbReference type="EMBL" id="PZC70491.1"/>
    </source>
</evidence>
<dbReference type="Pfam" id="PF03368">
    <property type="entry name" value="Dicer_dimer"/>
    <property type="match status" value="1"/>
</dbReference>
<feature type="region of interest" description="Disordered" evidence="8">
    <location>
        <begin position="111"/>
        <end position="164"/>
    </location>
</feature>
<evidence type="ECO:0000256" key="5">
    <source>
        <dbReference type="ARBA" id="ARBA00022801"/>
    </source>
</evidence>
<dbReference type="InterPro" id="IPR036085">
    <property type="entry name" value="PAZ_dom_sf"/>
</dbReference>
<feature type="compositionally biased region" description="Polar residues" evidence="8">
    <location>
        <begin position="1396"/>
        <end position="1407"/>
    </location>
</feature>
<feature type="compositionally biased region" description="Basic and acidic residues" evidence="8">
    <location>
        <begin position="429"/>
        <end position="446"/>
    </location>
</feature>
<dbReference type="FunFam" id="3.30.160.380:FF:000003">
    <property type="entry name" value="Endoribonuclease dcr-1"/>
    <property type="match status" value="1"/>
</dbReference>
<dbReference type="InterPro" id="IPR048513">
    <property type="entry name" value="Dicer_PBD"/>
</dbReference>
<accession>A0A2W1B4P9</accession>
<dbReference type="GO" id="GO:0004525">
    <property type="term" value="F:ribonuclease III activity"/>
    <property type="evidence" value="ECO:0007669"/>
    <property type="project" value="TreeGrafter"/>
</dbReference>
<dbReference type="GO" id="GO:0046872">
    <property type="term" value="F:metal ion binding"/>
    <property type="evidence" value="ECO:0007669"/>
    <property type="project" value="UniProtKB-KW"/>
</dbReference>